<feature type="transmembrane region" description="Helical" evidence="1">
    <location>
        <begin position="12"/>
        <end position="39"/>
    </location>
</feature>
<evidence type="ECO:0000256" key="1">
    <source>
        <dbReference type="SAM" id="Phobius"/>
    </source>
</evidence>
<dbReference type="Proteomes" id="UP001610446">
    <property type="component" value="Unassembled WGS sequence"/>
</dbReference>
<dbReference type="PANTHER" id="PTHR37013:SF3">
    <property type="entry name" value="INTEGRAL MEMBRANE PROTEIN (AFU_ORTHOLOGUE AFUA_1G05950)"/>
    <property type="match status" value="1"/>
</dbReference>
<keyword evidence="1" id="KW-1133">Transmembrane helix</keyword>
<proteinExistence type="predicted"/>
<feature type="domain" description="DUF7703" evidence="2">
    <location>
        <begin position="16"/>
        <end position="245"/>
    </location>
</feature>
<dbReference type="Pfam" id="PF24802">
    <property type="entry name" value="DUF7703"/>
    <property type="match status" value="1"/>
</dbReference>
<feature type="transmembrane region" description="Helical" evidence="1">
    <location>
        <begin position="75"/>
        <end position="98"/>
    </location>
</feature>
<keyword evidence="1" id="KW-0472">Membrane</keyword>
<gene>
    <name evidence="3" type="ORF">BJY01DRAFT_237824</name>
</gene>
<dbReference type="EMBL" id="JBFXLU010000158">
    <property type="protein sequence ID" value="KAL2837580.1"/>
    <property type="molecule type" value="Genomic_DNA"/>
</dbReference>
<feature type="transmembrane region" description="Helical" evidence="1">
    <location>
        <begin position="234"/>
        <end position="256"/>
    </location>
</feature>
<comment type="caution">
    <text evidence="3">The sequence shown here is derived from an EMBL/GenBank/DDBJ whole genome shotgun (WGS) entry which is preliminary data.</text>
</comment>
<feature type="transmembrane region" description="Helical" evidence="1">
    <location>
        <begin position="155"/>
        <end position="173"/>
    </location>
</feature>
<evidence type="ECO:0000259" key="2">
    <source>
        <dbReference type="Pfam" id="PF24802"/>
    </source>
</evidence>
<evidence type="ECO:0000313" key="3">
    <source>
        <dbReference type="EMBL" id="KAL2837580.1"/>
    </source>
</evidence>
<feature type="transmembrane region" description="Helical" evidence="1">
    <location>
        <begin position="110"/>
        <end position="135"/>
    </location>
</feature>
<protein>
    <recommendedName>
        <fullName evidence="2">DUF7703 domain-containing protein</fullName>
    </recommendedName>
</protein>
<feature type="transmembrane region" description="Helical" evidence="1">
    <location>
        <begin position="46"/>
        <end position="69"/>
    </location>
</feature>
<accession>A0ABR4JC07</accession>
<feature type="transmembrane region" description="Helical" evidence="1">
    <location>
        <begin position="194"/>
        <end position="214"/>
    </location>
</feature>
<dbReference type="InterPro" id="IPR056120">
    <property type="entry name" value="DUF7703"/>
</dbReference>
<sequence length="268" mass="29914">MFTSHVGSTSPSIQYLFAAFYTLTFYNTTEVVILIFITFKCYSGCYFWSFFVTACGLIISTIGNVIYFYKDTPGQIASVSLAVLGWCCFINGQSIVLWSRLHIIVQNRRALLAILIMIIFNAITLSPPTIVLAVLGNEPGSQSIATKAYRMWEDIQLAMFSAQEMVISAIYMVQVFRLLTIFTNGAKRNIIHQLLAINAIIIAMDAILLGVQFSGNRDVQIPLKGLVYALKLKIEFAVLGRLVTIATGTIDILCFLSHHLSPCNYHER</sequence>
<name>A0ABR4JC07_9EURO</name>
<keyword evidence="1" id="KW-0812">Transmembrane</keyword>
<organism evidence="3 4">
    <name type="scientific">Aspergillus pseudoustus</name>
    <dbReference type="NCBI Taxonomy" id="1810923"/>
    <lineage>
        <taxon>Eukaryota</taxon>
        <taxon>Fungi</taxon>
        <taxon>Dikarya</taxon>
        <taxon>Ascomycota</taxon>
        <taxon>Pezizomycotina</taxon>
        <taxon>Eurotiomycetes</taxon>
        <taxon>Eurotiomycetidae</taxon>
        <taxon>Eurotiales</taxon>
        <taxon>Aspergillaceae</taxon>
        <taxon>Aspergillus</taxon>
        <taxon>Aspergillus subgen. Nidulantes</taxon>
    </lineage>
</organism>
<dbReference type="PANTHER" id="PTHR37013">
    <property type="entry name" value="INTEGRAL MEMBRANE PROTEIN (AFU_ORTHOLOGUE AFUA_1G05950)-RELATED"/>
    <property type="match status" value="1"/>
</dbReference>
<evidence type="ECO:0000313" key="4">
    <source>
        <dbReference type="Proteomes" id="UP001610446"/>
    </source>
</evidence>
<keyword evidence="4" id="KW-1185">Reference proteome</keyword>
<reference evidence="3 4" key="1">
    <citation type="submission" date="2024-07" db="EMBL/GenBank/DDBJ databases">
        <title>Section-level genome sequencing and comparative genomics of Aspergillus sections Usti and Cavernicolus.</title>
        <authorList>
            <consortium name="Lawrence Berkeley National Laboratory"/>
            <person name="Nybo J.L."/>
            <person name="Vesth T.C."/>
            <person name="Theobald S."/>
            <person name="Frisvad J.C."/>
            <person name="Larsen T.O."/>
            <person name="Kjaerboelling I."/>
            <person name="Rothschild-Mancinelli K."/>
            <person name="Lyhne E.K."/>
            <person name="Kogle M.E."/>
            <person name="Barry K."/>
            <person name="Clum A."/>
            <person name="Na H."/>
            <person name="Ledsgaard L."/>
            <person name="Lin J."/>
            <person name="Lipzen A."/>
            <person name="Kuo A."/>
            <person name="Riley R."/>
            <person name="Mondo S."/>
            <person name="Labutti K."/>
            <person name="Haridas S."/>
            <person name="Pangalinan J."/>
            <person name="Salamov A.A."/>
            <person name="Simmons B.A."/>
            <person name="Magnuson J.K."/>
            <person name="Chen J."/>
            <person name="Drula E."/>
            <person name="Henrissat B."/>
            <person name="Wiebenga A."/>
            <person name="Lubbers R.J."/>
            <person name="Gomes A.C."/>
            <person name="Makela M.R."/>
            <person name="Stajich J."/>
            <person name="Grigoriev I.V."/>
            <person name="Mortensen U.H."/>
            <person name="De Vries R.P."/>
            <person name="Baker S.E."/>
            <person name="Andersen M.R."/>
        </authorList>
    </citation>
    <scope>NUCLEOTIDE SEQUENCE [LARGE SCALE GENOMIC DNA]</scope>
    <source>
        <strain evidence="3 4">CBS 123904</strain>
    </source>
</reference>